<dbReference type="Gene3D" id="3.20.20.100">
    <property type="entry name" value="NADP-dependent oxidoreductase domain"/>
    <property type="match status" value="1"/>
</dbReference>
<gene>
    <name evidence="2" type="ORF">JOF56_006046</name>
</gene>
<dbReference type="InterPro" id="IPR036812">
    <property type="entry name" value="NAD(P)_OxRdtase_dom_sf"/>
</dbReference>
<reference evidence="2 3" key="1">
    <citation type="submission" date="2021-03" db="EMBL/GenBank/DDBJ databases">
        <title>Sequencing the genomes of 1000 actinobacteria strains.</title>
        <authorList>
            <person name="Klenk H.-P."/>
        </authorList>
    </citation>
    <scope>NUCLEOTIDE SEQUENCE [LARGE SCALE GENOMIC DNA]</scope>
    <source>
        <strain evidence="2 3">DSM 46670</strain>
    </source>
</reference>
<dbReference type="SUPFAM" id="SSF51430">
    <property type="entry name" value="NAD(P)-linked oxidoreductase"/>
    <property type="match status" value="1"/>
</dbReference>
<dbReference type="EMBL" id="JAGINW010000001">
    <property type="protein sequence ID" value="MBP2325661.1"/>
    <property type="molecule type" value="Genomic_DNA"/>
</dbReference>
<evidence type="ECO:0000259" key="1">
    <source>
        <dbReference type="Pfam" id="PF00248"/>
    </source>
</evidence>
<name>A0ABS4TP34_9PSEU</name>
<feature type="domain" description="NADP-dependent oxidoreductase" evidence="1">
    <location>
        <begin position="34"/>
        <end position="277"/>
    </location>
</feature>
<dbReference type="PANTHER" id="PTHR43312:SF1">
    <property type="entry name" value="NADP-DEPENDENT OXIDOREDUCTASE DOMAIN-CONTAINING PROTEIN"/>
    <property type="match status" value="1"/>
</dbReference>
<keyword evidence="3" id="KW-1185">Reference proteome</keyword>
<comment type="caution">
    <text evidence="2">The sequence shown here is derived from an EMBL/GenBank/DDBJ whole genome shotgun (WGS) entry which is preliminary data.</text>
</comment>
<dbReference type="Proteomes" id="UP001519332">
    <property type="component" value="Unassembled WGS sequence"/>
</dbReference>
<accession>A0ABS4TP34</accession>
<sequence>MRIALGMAALGRPAYINLGRDTALPADRTPEAMRAASFEVLDAAYAAGIRWVDAARSYGRAEEFVAAWLADRGHTGVTVSSKWGYEYTADWRPDAEVHEIKQHSLARFDQQWAETKSLLEVGLYQVHSLTGDSPLFNDKALLGRMAEIGVPLGFSTSGPAQADTIRRAFDLEVNGSRLFGSVQSTWNLLEQSAGPALAEAHAAGARVMLKEVMANGRLAMTPPGVVADVALRHGVGPDAVAIAAALAQPWADLVLSGAAGVAQLYANLMPVELDPTDEQLLTDLAEPPQDYWTRRSALAWT</sequence>
<dbReference type="PANTHER" id="PTHR43312">
    <property type="entry name" value="D-THREO-ALDOSE 1-DEHYDROGENASE"/>
    <property type="match status" value="1"/>
</dbReference>
<evidence type="ECO:0000313" key="2">
    <source>
        <dbReference type="EMBL" id="MBP2325661.1"/>
    </source>
</evidence>
<protein>
    <submittedName>
        <fullName evidence="2">Aryl-alcohol dehydrogenase-like predicted oxidoreductase</fullName>
    </submittedName>
</protein>
<evidence type="ECO:0000313" key="3">
    <source>
        <dbReference type="Proteomes" id="UP001519332"/>
    </source>
</evidence>
<dbReference type="RefSeq" id="WP_209642833.1">
    <property type="nucleotide sequence ID" value="NZ_JAGINW010000001.1"/>
</dbReference>
<organism evidence="2 3">
    <name type="scientific">Kibdelosporangium banguiense</name>
    <dbReference type="NCBI Taxonomy" id="1365924"/>
    <lineage>
        <taxon>Bacteria</taxon>
        <taxon>Bacillati</taxon>
        <taxon>Actinomycetota</taxon>
        <taxon>Actinomycetes</taxon>
        <taxon>Pseudonocardiales</taxon>
        <taxon>Pseudonocardiaceae</taxon>
        <taxon>Kibdelosporangium</taxon>
    </lineage>
</organism>
<proteinExistence type="predicted"/>
<dbReference type="Pfam" id="PF00248">
    <property type="entry name" value="Aldo_ket_red"/>
    <property type="match status" value="1"/>
</dbReference>
<dbReference type="InterPro" id="IPR053135">
    <property type="entry name" value="AKR2_Oxidoreductase"/>
</dbReference>
<dbReference type="InterPro" id="IPR023210">
    <property type="entry name" value="NADP_OxRdtase_dom"/>
</dbReference>